<keyword evidence="1" id="KW-0812">Transmembrane</keyword>
<sequence>MNRYIVPVVKRSSDDVTKGATNLTVATTVSKDGDANTVPKAPLLRTPPGRSPAVWYPRSAAVREVRLLQWGRRWATSFSSNLEPLRCTWLHPRTSDVATHCARLARQEGADSLAEVNTLGAIVVLITCVVVASVGVASFRGAKRQHVVTSEASTTVLWLDPIDKLDHQMAEEWRTYMPSPRPILCFLNREGFLRPPPDTLILRQFPGFYCNEIVYNGVTLDNATLQPLADATDDAVIYHLDQVRNAFYPHWKIVVNIFVGEYAAKKMLGGQEKLFGSLFAWLERHRAVDGVNFDFADDAFFRDADASSDAVSLFASAKADPRWGNRTLSAMMPYAATVLLHEELSLTIDRVLVKTHNLLNKTSVTTQLAAPLDYAGSAHRLPNHRTIMGRLEGLEDNLGKKTCFTIALSGTVFTLKSPSKCDIGDPVMPGRPGKASFSDVCSDTPDRVKNIEDDVAYSSENYTWVSYEDQFTVFEKTAKVLRHWNLLCVAVVDVDLDDVRGQCGRAYPLLRRIYETSYMLKYSPE</sequence>
<dbReference type="Gene3D" id="3.20.20.80">
    <property type="entry name" value="Glycosidases"/>
    <property type="match status" value="1"/>
</dbReference>
<dbReference type="Proteomes" id="UP000821866">
    <property type="component" value="Chromosome 10"/>
</dbReference>
<name>A0A9J6EUD4_RHIMP</name>
<reference evidence="2" key="2">
    <citation type="submission" date="2021-09" db="EMBL/GenBank/DDBJ databases">
        <authorList>
            <person name="Jia N."/>
            <person name="Wang J."/>
            <person name="Shi W."/>
            <person name="Du L."/>
            <person name="Sun Y."/>
            <person name="Zhan W."/>
            <person name="Jiang J."/>
            <person name="Wang Q."/>
            <person name="Zhang B."/>
            <person name="Ji P."/>
            <person name="Sakyi L.B."/>
            <person name="Cui X."/>
            <person name="Yuan T."/>
            <person name="Jiang B."/>
            <person name="Yang W."/>
            <person name="Lam T.T.-Y."/>
            <person name="Chang Q."/>
            <person name="Ding S."/>
            <person name="Wang X."/>
            <person name="Zhu J."/>
            <person name="Ruan X."/>
            <person name="Zhao L."/>
            <person name="Wei J."/>
            <person name="Que T."/>
            <person name="Du C."/>
            <person name="Cheng J."/>
            <person name="Dai P."/>
            <person name="Han X."/>
            <person name="Huang E."/>
            <person name="Gao Y."/>
            <person name="Liu J."/>
            <person name="Shao H."/>
            <person name="Ye R."/>
            <person name="Li L."/>
            <person name="Wei W."/>
            <person name="Wang X."/>
            <person name="Wang C."/>
            <person name="Huo Q."/>
            <person name="Li W."/>
            <person name="Guo W."/>
            <person name="Chen H."/>
            <person name="Chen S."/>
            <person name="Zhou L."/>
            <person name="Zhou L."/>
            <person name="Ni X."/>
            <person name="Tian J."/>
            <person name="Zhou Y."/>
            <person name="Sheng Y."/>
            <person name="Liu T."/>
            <person name="Pan Y."/>
            <person name="Xia L."/>
            <person name="Li J."/>
            <person name="Zhao F."/>
            <person name="Cao W."/>
        </authorList>
    </citation>
    <scope>NUCLEOTIDE SEQUENCE</scope>
    <source>
        <strain evidence="2">Rmic-2018</strain>
        <tissue evidence="2">Larvae</tissue>
    </source>
</reference>
<dbReference type="SUPFAM" id="SSF51445">
    <property type="entry name" value="(Trans)glycosidases"/>
    <property type="match status" value="1"/>
</dbReference>
<feature type="transmembrane region" description="Helical" evidence="1">
    <location>
        <begin position="119"/>
        <end position="139"/>
    </location>
</feature>
<evidence type="ECO:0008006" key="4">
    <source>
        <dbReference type="Google" id="ProtNLM"/>
    </source>
</evidence>
<dbReference type="InterPro" id="IPR017853">
    <property type="entry name" value="GH"/>
</dbReference>
<proteinExistence type="predicted"/>
<keyword evidence="1" id="KW-0472">Membrane</keyword>
<gene>
    <name evidence="2" type="ORF">HPB51_017337</name>
</gene>
<dbReference type="AlphaFoldDB" id="A0A9J6EUD4"/>
<comment type="caution">
    <text evidence="2">The sequence shown here is derived from an EMBL/GenBank/DDBJ whole genome shotgun (WGS) entry which is preliminary data.</text>
</comment>
<keyword evidence="3" id="KW-1185">Reference proteome</keyword>
<accession>A0A9J6EUD4</accession>
<dbReference type="EMBL" id="JABSTU010000002">
    <property type="protein sequence ID" value="KAH8037837.1"/>
    <property type="molecule type" value="Genomic_DNA"/>
</dbReference>
<evidence type="ECO:0000313" key="3">
    <source>
        <dbReference type="Proteomes" id="UP000821866"/>
    </source>
</evidence>
<dbReference type="VEuPathDB" id="VectorBase:LOC119179245"/>
<keyword evidence="1" id="KW-1133">Transmembrane helix</keyword>
<reference evidence="2" key="1">
    <citation type="journal article" date="2020" name="Cell">
        <title>Large-Scale Comparative Analyses of Tick Genomes Elucidate Their Genetic Diversity and Vector Capacities.</title>
        <authorList>
            <consortium name="Tick Genome and Microbiome Consortium (TIGMIC)"/>
            <person name="Jia N."/>
            <person name="Wang J."/>
            <person name="Shi W."/>
            <person name="Du L."/>
            <person name="Sun Y."/>
            <person name="Zhan W."/>
            <person name="Jiang J.F."/>
            <person name="Wang Q."/>
            <person name="Zhang B."/>
            <person name="Ji P."/>
            <person name="Bell-Sakyi L."/>
            <person name="Cui X.M."/>
            <person name="Yuan T.T."/>
            <person name="Jiang B.G."/>
            <person name="Yang W.F."/>
            <person name="Lam T.T."/>
            <person name="Chang Q.C."/>
            <person name="Ding S.J."/>
            <person name="Wang X.J."/>
            <person name="Zhu J.G."/>
            <person name="Ruan X.D."/>
            <person name="Zhao L."/>
            <person name="Wei J.T."/>
            <person name="Ye R.Z."/>
            <person name="Que T.C."/>
            <person name="Du C.H."/>
            <person name="Zhou Y.H."/>
            <person name="Cheng J.X."/>
            <person name="Dai P.F."/>
            <person name="Guo W.B."/>
            <person name="Han X.H."/>
            <person name="Huang E.J."/>
            <person name="Li L.F."/>
            <person name="Wei W."/>
            <person name="Gao Y.C."/>
            <person name="Liu J.Z."/>
            <person name="Shao H.Z."/>
            <person name="Wang X."/>
            <person name="Wang C.C."/>
            <person name="Yang T.C."/>
            <person name="Huo Q.B."/>
            <person name="Li W."/>
            <person name="Chen H.Y."/>
            <person name="Chen S.E."/>
            <person name="Zhou L.G."/>
            <person name="Ni X.B."/>
            <person name="Tian J.H."/>
            <person name="Sheng Y."/>
            <person name="Liu T."/>
            <person name="Pan Y.S."/>
            <person name="Xia L.Y."/>
            <person name="Li J."/>
            <person name="Zhao F."/>
            <person name="Cao W.C."/>
        </authorList>
    </citation>
    <scope>NUCLEOTIDE SEQUENCE</scope>
    <source>
        <strain evidence="2">Rmic-2018</strain>
    </source>
</reference>
<dbReference type="InterPro" id="IPR029070">
    <property type="entry name" value="Chitinase_insertion_sf"/>
</dbReference>
<dbReference type="Gene3D" id="3.10.50.10">
    <property type="match status" value="1"/>
</dbReference>
<evidence type="ECO:0000256" key="1">
    <source>
        <dbReference type="SAM" id="Phobius"/>
    </source>
</evidence>
<evidence type="ECO:0000313" key="2">
    <source>
        <dbReference type="EMBL" id="KAH8037837.1"/>
    </source>
</evidence>
<organism evidence="2 3">
    <name type="scientific">Rhipicephalus microplus</name>
    <name type="common">Cattle tick</name>
    <name type="synonym">Boophilus microplus</name>
    <dbReference type="NCBI Taxonomy" id="6941"/>
    <lineage>
        <taxon>Eukaryota</taxon>
        <taxon>Metazoa</taxon>
        <taxon>Ecdysozoa</taxon>
        <taxon>Arthropoda</taxon>
        <taxon>Chelicerata</taxon>
        <taxon>Arachnida</taxon>
        <taxon>Acari</taxon>
        <taxon>Parasitiformes</taxon>
        <taxon>Ixodida</taxon>
        <taxon>Ixodoidea</taxon>
        <taxon>Ixodidae</taxon>
        <taxon>Rhipicephalinae</taxon>
        <taxon>Rhipicephalus</taxon>
        <taxon>Boophilus</taxon>
    </lineage>
</organism>
<protein>
    <recommendedName>
        <fullName evidence="4">Chitinase</fullName>
    </recommendedName>
</protein>